<evidence type="ECO:0000313" key="2">
    <source>
        <dbReference type="EMBL" id="TWT93284.1"/>
    </source>
</evidence>
<dbReference type="Proteomes" id="UP000320176">
    <property type="component" value="Unassembled WGS sequence"/>
</dbReference>
<dbReference type="AlphaFoldDB" id="A0A5C6A0C9"/>
<evidence type="ECO:0000256" key="1">
    <source>
        <dbReference type="SAM" id="SignalP"/>
    </source>
</evidence>
<protein>
    <submittedName>
        <fullName evidence="2">Uncharacterized protein</fullName>
    </submittedName>
</protein>
<proteinExistence type="predicted"/>
<organism evidence="2 3">
    <name type="scientific">Stieleria varia</name>
    <dbReference type="NCBI Taxonomy" id="2528005"/>
    <lineage>
        <taxon>Bacteria</taxon>
        <taxon>Pseudomonadati</taxon>
        <taxon>Planctomycetota</taxon>
        <taxon>Planctomycetia</taxon>
        <taxon>Pirellulales</taxon>
        <taxon>Pirellulaceae</taxon>
        <taxon>Stieleria</taxon>
    </lineage>
</organism>
<sequence length="568" mass="60124" precursor="true">MGFPTMSIRTRIASAMLATAAVFCVAPLASGQEKLAPIGTQATLTDGTQPVLVVTLGSVSKLMADVNYITGVAGQPQAGGMFQMFAGMFTQGMNMNLPIGVIVPMVNGAPEPIVTIPTDDIRTVLKRLEAQTGPVDELDDGTLVITVNQNTVYVRQLGAWAVAARNRDVIALAPSDPTTLFSGMGNDYDLAVRLQVQQIPTEIRDMLIAQMRQGFEGAMRQQNPDEAAAREMAEQSIQQIEQIVREADELNFGWNIDQNARELVFDVAFTAVPGSNMAAIYSGQKIIPSAFASVVRDDAAAYFHGATAINPEGVAQYRGSIDSSMTMIRNAIANENNLSDDELAEIDSVLGRLGDLIGDTLAEGKSDSGMVLLADENQFRLAFGMFLADGNKAAQLVKDLSAKVPAGNPDAPRFKFDLGKYNGVQMHVVEADVPASEDEVRKVFGDMLQVHLGTGDKSLYLALGRDSEALLKELIDSGATAGMGPSVFSMKVKLLPILQFAQSVEMNDEVAAVIDSLSEAGDQGVLNITGDSIPNGSKSRVSIGEGLIRAIGAAAAAAQPGRGAPAPF</sequence>
<reference evidence="2 3" key="1">
    <citation type="submission" date="2019-02" db="EMBL/GenBank/DDBJ databases">
        <title>Deep-cultivation of Planctomycetes and their phenomic and genomic characterization uncovers novel biology.</title>
        <authorList>
            <person name="Wiegand S."/>
            <person name="Jogler M."/>
            <person name="Boedeker C."/>
            <person name="Pinto D."/>
            <person name="Vollmers J."/>
            <person name="Rivas-Marin E."/>
            <person name="Kohn T."/>
            <person name="Peeters S.H."/>
            <person name="Heuer A."/>
            <person name="Rast P."/>
            <person name="Oberbeckmann S."/>
            <person name="Bunk B."/>
            <person name="Jeske O."/>
            <person name="Meyerdierks A."/>
            <person name="Storesund J.E."/>
            <person name="Kallscheuer N."/>
            <person name="Luecker S."/>
            <person name="Lage O.M."/>
            <person name="Pohl T."/>
            <person name="Merkel B.J."/>
            <person name="Hornburger P."/>
            <person name="Mueller R.-W."/>
            <person name="Bruemmer F."/>
            <person name="Labrenz M."/>
            <person name="Spormann A.M."/>
            <person name="Op Den Camp H."/>
            <person name="Overmann J."/>
            <person name="Amann R."/>
            <person name="Jetten M.S.M."/>
            <person name="Mascher T."/>
            <person name="Medema M.H."/>
            <person name="Devos D.P."/>
            <person name="Kaster A.-K."/>
            <person name="Ovreas L."/>
            <person name="Rohde M."/>
            <person name="Galperin M.Y."/>
            <person name="Jogler C."/>
        </authorList>
    </citation>
    <scope>NUCLEOTIDE SEQUENCE [LARGE SCALE GENOMIC DNA]</scope>
    <source>
        <strain evidence="2 3">Pla52n</strain>
    </source>
</reference>
<feature type="signal peptide" evidence="1">
    <location>
        <begin position="1"/>
        <end position="31"/>
    </location>
</feature>
<evidence type="ECO:0000313" key="3">
    <source>
        <dbReference type="Proteomes" id="UP000320176"/>
    </source>
</evidence>
<keyword evidence="3" id="KW-1185">Reference proteome</keyword>
<gene>
    <name evidence="2" type="ORF">Pla52n_59440</name>
</gene>
<name>A0A5C6A0C9_9BACT</name>
<accession>A0A5C6A0C9</accession>
<feature type="chain" id="PRO_5022974758" evidence="1">
    <location>
        <begin position="32"/>
        <end position="568"/>
    </location>
</feature>
<keyword evidence="1" id="KW-0732">Signal</keyword>
<comment type="caution">
    <text evidence="2">The sequence shown here is derived from an EMBL/GenBank/DDBJ whole genome shotgun (WGS) entry which is preliminary data.</text>
</comment>
<dbReference type="EMBL" id="SJPN01000009">
    <property type="protein sequence ID" value="TWT93284.1"/>
    <property type="molecule type" value="Genomic_DNA"/>
</dbReference>